<evidence type="ECO:0000313" key="1">
    <source>
        <dbReference type="EMBL" id="MBM3318230.1"/>
    </source>
</evidence>
<organism evidence="1 2">
    <name type="scientific">Eiseniibacteriota bacterium</name>
    <dbReference type="NCBI Taxonomy" id="2212470"/>
    <lineage>
        <taxon>Bacteria</taxon>
        <taxon>Candidatus Eiseniibacteriota</taxon>
    </lineage>
</organism>
<accession>A0A937X9Z2</accession>
<gene>
    <name evidence="1" type="ORF">FJY75_10320</name>
</gene>
<reference evidence="1" key="1">
    <citation type="submission" date="2019-03" db="EMBL/GenBank/DDBJ databases">
        <title>Lake Tanganyika Metagenome-Assembled Genomes (MAGs).</title>
        <authorList>
            <person name="Tran P."/>
        </authorList>
    </citation>
    <scope>NUCLEOTIDE SEQUENCE</scope>
    <source>
        <strain evidence="1">M_DeepCast_400m_m2_100</strain>
    </source>
</reference>
<sequence length="144" mass="16278">MIKDPNHTQETPYELLGLLEEAPLADVRQALPRFMRDRRKLARLGLAQEAARKLQSAAARARIDIWFYLLEVPESDRTEVAPTPLVLDEFRFAPVATPAALYCDLEGTDLTTETRDITVLAMRIGDVQTLDGLKQIRLRPAFDC</sequence>
<name>A0A937X9Z2_UNCEI</name>
<proteinExistence type="predicted"/>
<comment type="caution">
    <text evidence="1">The sequence shown here is derived from an EMBL/GenBank/DDBJ whole genome shotgun (WGS) entry which is preliminary data.</text>
</comment>
<dbReference type="Proteomes" id="UP000748308">
    <property type="component" value="Unassembled WGS sequence"/>
</dbReference>
<evidence type="ECO:0000313" key="2">
    <source>
        <dbReference type="Proteomes" id="UP000748308"/>
    </source>
</evidence>
<dbReference type="EMBL" id="VGIY01000297">
    <property type="protein sequence ID" value="MBM3318230.1"/>
    <property type="molecule type" value="Genomic_DNA"/>
</dbReference>
<dbReference type="AlphaFoldDB" id="A0A937X9Z2"/>
<protein>
    <submittedName>
        <fullName evidence="1">Uncharacterized protein</fullName>
    </submittedName>
</protein>